<feature type="non-terminal residue" evidence="2">
    <location>
        <position position="1"/>
    </location>
</feature>
<dbReference type="AlphaFoldDB" id="A0A699ZRZ1"/>
<reference evidence="2 3" key="1">
    <citation type="submission" date="2020-02" db="EMBL/GenBank/DDBJ databases">
        <title>Draft genome sequence of Haematococcus lacustris strain NIES-144.</title>
        <authorList>
            <person name="Morimoto D."/>
            <person name="Nakagawa S."/>
            <person name="Yoshida T."/>
            <person name="Sawayama S."/>
        </authorList>
    </citation>
    <scope>NUCLEOTIDE SEQUENCE [LARGE SCALE GENOMIC DNA]</scope>
    <source>
        <strain evidence="2 3">NIES-144</strain>
    </source>
</reference>
<protein>
    <submittedName>
        <fullName evidence="2">Uncharacterized protein</fullName>
    </submittedName>
</protein>
<organism evidence="2 3">
    <name type="scientific">Haematococcus lacustris</name>
    <name type="common">Green alga</name>
    <name type="synonym">Haematococcus pluvialis</name>
    <dbReference type="NCBI Taxonomy" id="44745"/>
    <lineage>
        <taxon>Eukaryota</taxon>
        <taxon>Viridiplantae</taxon>
        <taxon>Chlorophyta</taxon>
        <taxon>core chlorophytes</taxon>
        <taxon>Chlorophyceae</taxon>
        <taxon>CS clade</taxon>
        <taxon>Chlamydomonadales</taxon>
        <taxon>Haematococcaceae</taxon>
        <taxon>Haematococcus</taxon>
    </lineage>
</organism>
<evidence type="ECO:0000313" key="2">
    <source>
        <dbReference type="EMBL" id="GFH25121.1"/>
    </source>
</evidence>
<dbReference type="Proteomes" id="UP000485058">
    <property type="component" value="Unassembled WGS sequence"/>
</dbReference>
<feature type="non-terminal residue" evidence="2">
    <location>
        <position position="120"/>
    </location>
</feature>
<accession>A0A699ZRZ1</accession>
<gene>
    <name evidence="2" type="ORF">HaLaN_23034</name>
</gene>
<dbReference type="EMBL" id="BLLF01002726">
    <property type="protein sequence ID" value="GFH25121.1"/>
    <property type="molecule type" value="Genomic_DNA"/>
</dbReference>
<feature type="region of interest" description="Disordered" evidence="1">
    <location>
        <begin position="101"/>
        <end position="120"/>
    </location>
</feature>
<keyword evidence="3" id="KW-1185">Reference proteome</keyword>
<sequence>MHTDADSGATSDVQGAIGSVEGAVRVNTDGISSTFINSGPGTTITGKASGLAKILYRGGQCDLRSDSFDVFGGQCSQVRSVPAVPRAAWTCGIKVQGQSTCGGGSSAQASASQRCQDSAP</sequence>
<name>A0A699ZRZ1_HAELA</name>
<proteinExistence type="predicted"/>
<evidence type="ECO:0000313" key="3">
    <source>
        <dbReference type="Proteomes" id="UP000485058"/>
    </source>
</evidence>
<feature type="compositionally biased region" description="Low complexity" evidence="1">
    <location>
        <begin position="106"/>
        <end position="120"/>
    </location>
</feature>
<comment type="caution">
    <text evidence="2">The sequence shown here is derived from an EMBL/GenBank/DDBJ whole genome shotgun (WGS) entry which is preliminary data.</text>
</comment>
<evidence type="ECO:0000256" key="1">
    <source>
        <dbReference type="SAM" id="MobiDB-lite"/>
    </source>
</evidence>